<evidence type="ECO:0000313" key="1">
    <source>
        <dbReference type="EMBL" id="GJT26552.1"/>
    </source>
</evidence>
<dbReference type="EMBL" id="BQNB010014302">
    <property type="protein sequence ID" value="GJT26552.1"/>
    <property type="molecule type" value="Genomic_DNA"/>
</dbReference>
<evidence type="ECO:0000313" key="2">
    <source>
        <dbReference type="Proteomes" id="UP001151760"/>
    </source>
</evidence>
<comment type="caution">
    <text evidence="1">The sequence shown here is derived from an EMBL/GenBank/DDBJ whole genome shotgun (WGS) entry which is preliminary data.</text>
</comment>
<accession>A0ABQ5CKD6</accession>
<gene>
    <name evidence="1" type="ORF">Tco_0906827</name>
</gene>
<sequence length="112" mass="12502">MDPNCSIRRLAIDLMITVSLNDVFESEGQWDGSEFRDTADSGEVVKKELLVALKGELYFVKFIINSEQDDVEPGVVLGRSFLRLAKGIVDLGNGIITFYPDLDSFHDDSDDN</sequence>
<dbReference type="Proteomes" id="UP001151760">
    <property type="component" value="Unassembled WGS sequence"/>
</dbReference>
<organism evidence="1 2">
    <name type="scientific">Tanacetum coccineum</name>
    <dbReference type="NCBI Taxonomy" id="301880"/>
    <lineage>
        <taxon>Eukaryota</taxon>
        <taxon>Viridiplantae</taxon>
        <taxon>Streptophyta</taxon>
        <taxon>Embryophyta</taxon>
        <taxon>Tracheophyta</taxon>
        <taxon>Spermatophyta</taxon>
        <taxon>Magnoliopsida</taxon>
        <taxon>eudicotyledons</taxon>
        <taxon>Gunneridae</taxon>
        <taxon>Pentapetalae</taxon>
        <taxon>asterids</taxon>
        <taxon>campanulids</taxon>
        <taxon>Asterales</taxon>
        <taxon>Asteraceae</taxon>
        <taxon>Asteroideae</taxon>
        <taxon>Anthemideae</taxon>
        <taxon>Anthemidinae</taxon>
        <taxon>Tanacetum</taxon>
    </lineage>
</organism>
<proteinExistence type="predicted"/>
<reference evidence="1" key="2">
    <citation type="submission" date="2022-01" db="EMBL/GenBank/DDBJ databases">
        <authorList>
            <person name="Yamashiro T."/>
            <person name="Shiraishi A."/>
            <person name="Satake H."/>
            <person name="Nakayama K."/>
        </authorList>
    </citation>
    <scope>NUCLEOTIDE SEQUENCE</scope>
</reference>
<keyword evidence="2" id="KW-1185">Reference proteome</keyword>
<reference evidence="1" key="1">
    <citation type="journal article" date="2022" name="Int. J. Mol. Sci.">
        <title>Draft Genome of Tanacetum Coccineum: Genomic Comparison of Closely Related Tanacetum-Family Plants.</title>
        <authorList>
            <person name="Yamashiro T."/>
            <person name="Shiraishi A."/>
            <person name="Nakayama K."/>
            <person name="Satake H."/>
        </authorList>
    </citation>
    <scope>NUCLEOTIDE SEQUENCE</scope>
</reference>
<name>A0ABQ5CKD6_9ASTR</name>
<protein>
    <submittedName>
        <fullName evidence="1">Uncharacterized protein</fullName>
    </submittedName>
</protein>